<accession>A0A2N9FRA7</accession>
<protein>
    <recommendedName>
        <fullName evidence="2">DUF7745 domain-containing protein</fullName>
    </recommendedName>
</protein>
<proteinExistence type="predicted"/>
<reference evidence="3" key="1">
    <citation type="submission" date="2018-02" db="EMBL/GenBank/DDBJ databases">
        <authorList>
            <person name="Cohen D.B."/>
            <person name="Kent A.D."/>
        </authorList>
    </citation>
    <scope>NUCLEOTIDE SEQUENCE</scope>
</reference>
<dbReference type="AlphaFoldDB" id="A0A2N9FRA7"/>
<sequence>MRLQVDRGLLEALASFWDPTHCCFSIGEVDLVPYLGGFYVLEIARPEETWRKANISLDLLTKYFSRSDFPVKLARRLHCGQEGVEEIPNQCLQDRLSQVFFSFPTSAGRIDLGVIPIVFSEGRSIIPAILCETVRSLSYCRRQGEGVPMFCTQLLQLWFCSHLRHFYRLQTPYHFERHTVTWGPAVWKPWTHCALFDGVPLPGVWGCTGYYPSLALRQFGGVQYPPRLGDLDAVTFDYIPSEDMWRLLSRVEVIWEGRLSEVVLIEDGLLYGQAHHILWCLALFGCQPPLVSLRELLFLERELEEAQTELLSLRLARAAEREASAARVESLRSTLHHNSVAVANVRRDLVAQRGNVSTLRTMNEFIREQLEISEDAKEQLEENLAEAREQLETEQAERTRVQDELDSLRSYTQALVDPATGRPQDIVALRRALDASEEALTSARTSMGVMRVQISVLQGDNGVLQSELDLVHDALESNASWLNQEGFPVVTSLPPD</sequence>
<dbReference type="InterPro" id="IPR056647">
    <property type="entry name" value="DUF7745"/>
</dbReference>
<dbReference type="Pfam" id="PF24924">
    <property type="entry name" value="DUF7745"/>
    <property type="match status" value="1"/>
</dbReference>
<evidence type="ECO:0000313" key="3">
    <source>
        <dbReference type="EMBL" id="SPC89630.1"/>
    </source>
</evidence>
<gene>
    <name evidence="3" type="ORF">FSB_LOCUS17512</name>
</gene>
<name>A0A2N9FRA7_FAGSY</name>
<feature type="domain" description="DUF7745" evidence="2">
    <location>
        <begin position="103"/>
        <end position="256"/>
    </location>
</feature>
<dbReference type="EMBL" id="OIVN01001082">
    <property type="protein sequence ID" value="SPC89630.1"/>
    <property type="molecule type" value="Genomic_DNA"/>
</dbReference>
<keyword evidence="1" id="KW-0175">Coiled coil</keyword>
<feature type="coiled-coil region" evidence="1">
    <location>
        <begin position="363"/>
        <end position="404"/>
    </location>
</feature>
<evidence type="ECO:0000259" key="2">
    <source>
        <dbReference type="Pfam" id="PF24924"/>
    </source>
</evidence>
<organism evidence="3">
    <name type="scientific">Fagus sylvatica</name>
    <name type="common">Beechnut</name>
    <dbReference type="NCBI Taxonomy" id="28930"/>
    <lineage>
        <taxon>Eukaryota</taxon>
        <taxon>Viridiplantae</taxon>
        <taxon>Streptophyta</taxon>
        <taxon>Embryophyta</taxon>
        <taxon>Tracheophyta</taxon>
        <taxon>Spermatophyta</taxon>
        <taxon>Magnoliopsida</taxon>
        <taxon>eudicotyledons</taxon>
        <taxon>Gunneridae</taxon>
        <taxon>Pentapetalae</taxon>
        <taxon>rosids</taxon>
        <taxon>fabids</taxon>
        <taxon>Fagales</taxon>
        <taxon>Fagaceae</taxon>
        <taxon>Fagus</taxon>
    </lineage>
</organism>
<dbReference type="PANTHER" id="PTHR48200:SF1">
    <property type="entry name" value="AMINOTRANSFERASE-LIKE PLANT MOBILE DOMAIN-CONTAINING PROTEIN"/>
    <property type="match status" value="1"/>
</dbReference>
<feature type="coiled-coil region" evidence="1">
    <location>
        <begin position="296"/>
        <end position="323"/>
    </location>
</feature>
<evidence type="ECO:0000256" key="1">
    <source>
        <dbReference type="SAM" id="Coils"/>
    </source>
</evidence>
<dbReference type="PANTHER" id="PTHR48200">
    <property type="entry name" value="PROTEIN, PUTATIVE-RELATED"/>
    <property type="match status" value="1"/>
</dbReference>